<proteinExistence type="predicted"/>
<dbReference type="EMBL" id="CAEZVB010000021">
    <property type="protein sequence ID" value="CAB4619416.1"/>
    <property type="molecule type" value="Genomic_DNA"/>
</dbReference>
<evidence type="ECO:0000313" key="1">
    <source>
        <dbReference type="EMBL" id="CAB4619416.1"/>
    </source>
</evidence>
<organism evidence="1">
    <name type="scientific">freshwater metagenome</name>
    <dbReference type="NCBI Taxonomy" id="449393"/>
    <lineage>
        <taxon>unclassified sequences</taxon>
        <taxon>metagenomes</taxon>
        <taxon>ecological metagenomes</taxon>
    </lineage>
</organism>
<name>A0A6J6I255_9ZZZZ</name>
<gene>
    <name evidence="1" type="ORF">UFOPK1908_00643</name>
</gene>
<accession>A0A6J6I255</accession>
<dbReference type="AlphaFoldDB" id="A0A6J6I255"/>
<sequence>MAAYILKMSGLENAKRVLFVDEQLPNQADYQSALSLIGLKQIYGSNCDVLFPVDYLYEDTERDTAALYGRGFGYTKVLPNDTRGILERDLGNTHPRNSIDLNAYDALVVGSITRNTGLALELLVQFPPGRTIWIHGEDSPPMIEEAQLLRTAGAQVFVRSIS</sequence>
<protein>
    <submittedName>
        <fullName evidence="1">Unannotated protein</fullName>
    </submittedName>
</protein>
<reference evidence="1" key="1">
    <citation type="submission" date="2020-05" db="EMBL/GenBank/DDBJ databases">
        <authorList>
            <person name="Chiriac C."/>
            <person name="Salcher M."/>
            <person name="Ghai R."/>
            <person name="Kavagutti S V."/>
        </authorList>
    </citation>
    <scope>NUCLEOTIDE SEQUENCE</scope>
</reference>